<accession>A0A1H3JHY3</accession>
<name>A0A1H3JHY3_ALLWA</name>
<dbReference type="STRING" id="61595.SAMN05421644_1585"/>
<reference evidence="2" key="1">
    <citation type="submission" date="2016-10" db="EMBL/GenBank/DDBJ databases">
        <authorList>
            <person name="Varghese N."/>
            <person name="Submissions S."/>
        </authorList>
    </citation>
    <scope>NUCLEOTIDE SEQUENCE [LARGE SCALE GENOMIC DNA]</scope>
    <source>
        <strain evidence="2">DSM 173</strain>
    </source>
</reference>
<dbReference type="Proteomes" id="UP000198672">
    <property type="component" value="Unassembled WGS sequence"/>
</dbReference>
<proteinExistence type="predicted"/>
<evidence type="ECO:0000313" key="2">
    <source>
        <dbReference type="Proteomes" id="UP000198672"/>
    </source>
</evidence>
<protein>
    <submittedName>
        <fullName evidence="1">Uncharacterized protein</fullName>
    </submittedName>
</protein>
<dbReference type="EMBL" id="FNOW01000058">
    <property type="protein sequence ID" value="SDY39028.1"/>
    <property type="molecule type" value="Genomic_DNA"/>
</dbReference>
<organism evidence="1 2">
    <name type="scientific">Allochromatium warmingii</name>
    <name type="common">Chromatium warmingii</name>
    <dbReference type="NCBI Taxonomy" id="61595"/>
    <lineage>
        <taxon>Bacteria</taxon>
        <taxon>Pseudomonadati</taxon>
        <taxon>Pseudomonadota</taxon>
        <taxon>Gammaproteobacteria</taxon>
        <taxon>Chromatiales</taxon>
        <taxon>Chromatiaceae</taxon>
        <taxon>Allochromatium</taxon>
    </lineage>
</organism>
<dbReference type="AlphaFoldDB" id="A0A1H3JHY3"/>
<evidence type="ECO:0000313" key="1">
    <source>
        <dbReference type="EMBL" id="SDY39028.1"/>
    </source>
</evidence>
<dbReference type="OrthoDB" id="5569763at2"/>
<gene>
    <name evidence="1" type="ORF">SAMN05421644_1585</name>
</gene>
<dbReference type="RefSeq" id="WP_091335247.1">
    <property type="nucleotide sequence ID" value="NZ_FNOW01000058.1"/>
</dbReference>
<keyword evidence="2" id="KW-1185">Reference proteome</keyword>
<sequence length="77" mass="8625">MAVEFVVCLHKENIGDSSSDDLQLGRLYEVIEQNAGHGMIRLIDESGEDYLYPQAWFDSVTLSSTAAEQLAQVLLHR</sequence>